<dbReference type="EMBL" id="FOLQ01000027">
    <property type="protein sequence ID" value="SFF08059.1"/>
    <property type="molecule type" value="Genomic_DNA"/>
</dbReference>
<keyword evidence="2" id="KW-1133">Transmembrane helix</keyword>
<evidence type="ECO:0000313" key="4">
    <source>
        <dbReference type="EMBL" id="SFF08059.1"/>
    </source>
</evidence>
<keyword evidence="2" id="KW-0812">Transmembrane</keyword>
<dbReference type="GO" id="GO:0015159">
    <property type="term" value="F:polysaccharide transmembrane transporter activity"/>
    <property type="evidence" value="ECO:0007669"/>
    <property type="project" value="InterPro"/>
</dbReference>
<dbReference type="OrthoDB" id="662756at2"/>
<evidence type="ECO:0000256" key="1">
    <source>
        <dbReference type="ARBA" id="ARBA00022729"/>
    </source>
</evidence>
<feature type="transmembrane region" description="Helical" evidence="2">
    <location>
        <begin position="248"/>
        <end position="265"/>
    </location>
</feature>
<accession>A0A1I2FT73</accession>
<dbReference type="InterPro" id="IPR003715">
    <property type="entry name" value="Poly_export_N"/>
</dbReference>
<dbReference type="PROSITE" id="PS51257">
    <property type="entry name" value="PROKAR_LIPOPROTEIN"/>
    <property type="match status" value="1"/>
</dbReference>
<dbReference type="Pfam" id="PF02563">
    <property type="entry name" value="Poly_export"/>
    <property type="match status" value="1"/>
</dbReference>
<sequence length="268" mass="29359">MNISGVRTQLGYWFIGLCLSLSSCISSKELVLYQANVGEKDSIALVPQYMQTIKTGDVLSIQVSSLSPEATAFFNPYTTITTAERAGGPQQVSLTTPLPYTPGYLVSETGQIELPLIGQQPVQGLTNTQAAALIRQKLLYYLKEPTVNVRNVNFQISVSGEVAHPSLFSIPNGQISLPAALGLAGDITIYGRRTNVLIIREENGQRTFNHVDLTKRDVFQSPYYYLHPNDVVYVEPGKARIANADRTYVLLPIIISALSLIAIIVSRN</sequence>
<keyword evidence="5" id="KW-1185">Reference proteome</keyword>
<evidence type="ECO:0000259" key="3">
    <source>
        <dbReference type="Pfam" id="PF02563"/>
    </source>
</evidence>
<gene>
    <name evidence="4" type="ORF">SAMN05216167_12750</name>
</gene>
<name>A0A1I2FT73_9BACT</name>
<evidence type="ECO:0000256" key="2">
    <source>
        <dbReference type="SAM" id="Phobius"/>
    </source>
</evidence>
<evidence type="ECO:0000313" key="5">
    <source>
        <dbReference type="Proteomes" id="UP000198598"/>
    </source>
</evidence>
<dbReference type="AlphaFoldDB" id="A0A1I2FT73"/>
<dbReference type="PANTHER" id="PTHR33619:SF3">
    <property type="entry name" value="POLYSACCHARIDE EXPORT PROTEIN GFCE-RELATED"/>
    <property type="match status" value="1"/>
</dbReference>
<keyword evidence="2" id="KW-0472">Membrane</keyword>
<dbReference type="InterPro" id="IPR049712">
    <property type="entry name" value="Poly_export"/>
</dbReference>
<reference evidence="4 5" key="1">
    <citation type="submission" date="2016-10" db="EMBL/GenBank/DDBJ databases">
        <authorList>
            <person name="de Groot N.N."/>
        </authorList>
    </citation>
    <scope>NUCLEOTIDE SEQUENCE [LARGE SCALE GENOMIC DNA]</scope>
    <source>
        <strain evidence="4 5">DSM 26130</strain>
    </source>
</reference>
<organism evidence="4 5">
    <name type="scientific">Spirosoma endophyticum</name>
    <dbReference type="NCBI Taxonomy" id="662367"/>
    <lineage>
        <taxon>Bacteria</taxon>
        <taxon>Pseudomonadati</taxon>
        <taxon>Bacteroidota</taxon>
        <taxon>Cytophagia</taxon>
        <taxon>Cytophagales</taxon>
        <taxon>Cytophagaceae</taxon>
        <taxon>Spirosoma</taxon>
    </lineage>
</organism>
<feature type="domain" description="Polysaccharide export protein N-terminal" evidence="3">
    <location>
        <begin position="51"/>
        <end position="150"/>
    </location>
</feature>
<dbReference type="RefSeq" id="WP_093833941.1">
    <property type="nucleotide sequence ID" value="NZ_FOLQ01000027.1"/>
</dbReference>
<proteinExistence type="predicted"/>
<keyword evidence="1" id="KW-0732">Signal</keyword>
<dbReference type="STRING" id="662367.SAMN05216167_12750"/>
<dbReference type="Gene3D" id="3.30.1950.10">
    <property type="entry name" value="wza like domain"/>
    <property type="match status" value="1"/>
</dbReference>
<protein>
    <submittedName>
        <fullName evidence="4">Protein involved in gliding motility EpsA</fullName>
    </submittedName>
</protein>
<dbReference type="Proteomes" id="UP000198598">
    <property type="component" value="Unassembled WGS sequence"/>
</dbReference>
<dbReference type="PANTHER" id="PTHR33619">
    <property type="entry name" value="POLYSACCHARIDE EXPORT PROTEIN GFCE-RELATED"/>
    <property type="match status" value="1"/>
</dbReference>